<dbReference type="InterPro" id="IPR005627">
    <property type="entry name" value="CutC-like"/>
</dbReference>
<comment type="caution">
    <text evidence="3">The sequence shown here is derived from an EMBL/GenBank/DDBJ whole genome shotgun (WGS) entry which is preliminary data.</text>
</comment>
<protein>
    <recommendedName>
        <fullName evidence="2">PF03932 family protein CutC</fullName>
    </recommendedName>
</protein>
<gene>
    <name evidence="2" type="primary">cutC</name>
    <name evidence="3" type="ORF">DL346_16740</name>
</gene>
<evidence type="ECO:0000313" key="3">
    <source>
        <dbReference type="EMBL" id="RAP75038.1"/>
    </source>
</evidence>
<dbReference type="AlphaFoldDB" id="A0A328TX45"/>
<comment type="caution">
    <text evidence="2">Once thought to be involved in copper homeostasis, experiments in E.coli have shown this is not the case.</text>
</comment>
<dbReference type="PANTHER" id="PTHR12598:SF0">
    <property type="entry name" value="COPPER HOMEOSTASIS PROTEIN CUTC HOMOLOG"/>
    <property type="match status" value="1"/>
</dbReference>
<name>A0A328TX45_9BACL</name>
<proteinExistence type="inferred from homology"/>
<reference evidence="3 4" key="1">
    <citation type="submission" date="2018-06" db="EMBL/GenBank/DDBJ databases">
        <title>Paenibacillus montanisoli sp. nov., isolated from mountain area soil.</title>
        <authorList>
            <person name="Wu M."/>
        </authorList>
    </citation>
    <scope>NUCLEOTIDE SEQUENCE [LARGE SCALE GENOMIC DNA]</scope>
    <source>
        <strain evidence="3 4">RA17</strain>
    </source>
</reference>
<dbReference type="Pfam" id="PF03932">
    <property type="entry name" value="CutC"/>
    <property type="match status" value="1"/>
</dbReference>
<evidence type="ECO:0000256" key="2">
    <source>
        <dbReference type="HAMAP-Rule" id="MF_00795"/>
    </source>
</evidence>
<evidence type="ECO:0000256" key="1">
    <source>
        <dbReference type="ARBA" id="ARBA00007768"/>
    </source>
</evidence>
<comment type="similarity">
    <text evidence="1 2">Belongs to the CutC family.</text>
</comment>
<dbReference type="Gene3D" id="3.20.20.380">
    <property type="entry name" value="Copper homeostasis (CutC) domain"/>
    <property type="match status" value="1"/>
</dbReference>
<accession>A0A328TX45</accession>
<dbReference type="Proteomes" id="UP000249260">
    <property type="component" value="Unassembled WGS sequence"/>
</dbReference>
<sequence>MVTAFAAFFGRRFAMLLEVIALTPEDARQAAASGADRIELVSVIEEGGLTPALQFAEEITAESAIPVHVMIRPHSRSFRYSEEDMELMLGSMKELRRFRLGAFVLGVLTAERTVDEEKLKRLLDAADGVPVTFHRAFDEARNLEEAYETLAKHPLIRTVLTSGGMPSVLDAQHQIAKLVRLSGSPGSAPEVLAGSGLTPETVADFVRRTGVRAVHFGSGVRQNGKAAAPIDPLRMAAVLAALHPEVK</sequence>
<dbReference type="SUPFAM" id="SSF110395">
    <property type="entry name" value="CutC-like"/>
    <property type="match status" value="1"/>
</dbReference>
<keyword evidence="2" id="KW-0963">Cytoplasm</keyword>
<dbReference type="OrthoDB" id="9815677at2"/>
<dbReference type="GO" id="GO:0005737">
    <property type="term" value="C:cytoplasm"/>
    <property type="evidence" value="ECO:0007669"/>
    <property type="project" value="UniProtKB-SubCell"/>
</dbReference>
<organism evidence="3 4">
    <name type="scientific">Paenibacillus montanisoli</name>
    <dbReference type="NCBI Taxonomy" id="2081970"/>
    <lineage>
        <taxon>Bacteria</taxon>
        <taxon>Bacillati</taxon>
        <taxon>Bacillota</taxon>
        <taxon>Bacilli</taxon>
        <taxon>Bacillales</taxon>
        <taxon>Paenibacillaceae</taxon>
        <taxon>Paenibacillus</taxon>
    </lineage>
</organism>
<comment type="subcellular location">
    <subcellularLocation>
        <location evidence="2">Cytoplasm</location>
    </subcellularLocation>
</comment>
<dbReference type="HAMAP" id="MF_00795">
    <property type="entry name" value="CutC"/>
    <property type="match status" value="1"/>
</dbReference>
<keyword evidence="4" id="KW-1185">Reference proteome</keyword>
<evidence type="ECO:0000313" key="4">
    <source>
        <dbReference type="Proteomes" id="UP000249260"/>
    </source>
</evidence>
<dbReference type="EMBL" id="QLUW01000003">
    <property type="protein sequence ID" value="RAP75038.1"/>
    <property type="molecule type" value="Genomic_DNA"/>
</dbReference>
<dbReference type="InterPro" id="IPR036822">
    <property type="entry name" value="CutC-like_dom_sf"/>
</dbReference>
<dbReference type="PANTHER" id="PTHR12598">
    <property type="entry name" value="COPPER HOMEOSTASIS PROTEIN CUTC"/>
    <property type="match status" value="1"/>
</dbReference>
<dbReference type="GO" id="GO:0005507">
    <property type="term" value="F:copper ion binding"/>
    <property type="evidence" value="ECO:0007669"/>
    <property type="project" value="TreeGrafter"/>
</dbReference>